<keyword evidence="3" id="KW-1185">Reference proteome</keyword>
<dbReference type="Proteomes" id="UP001589700">
    <property type="component" value="Unassembled WGS sequence"/>
</dbReference>
<evidence type="ECO:0000313" key="2">
    <source>
        <dbReference type="EMBL" id="MFB9258754.1"/>
    </source>
</evidence>
<dbReference type="Pfam" id="PF00561">
    <property type="entry name" value="Abhydrolase_1"/>
    <property type="match status" value="1"/>
</dbReference>
<gene>
    <name evidence="2" type="ORF">ACFFVD_02965</name>
</gene>
<dbReference type="RefSeq" id="WP_380023025.1">
    <property type="nucleotide sequence ID" value="NZ_JBHMDY010000002.1"/>
</dbReference>
<evidence type="ECO:0000259" key="1">
    <source>
        <dbReference type="Pfam" id="PF00561"/>
    </source>
</evidence>
<dbReference type="InterPro" id="IPR029058">
    <property type="entry name" value="AB_hydrolase_fold"/>
</dbReference>
<dbReference type="SUPFAM" id="SSF53474">
    <property type="entry name" value="alpha/beta-Hydrolases"/>
    <property type="match status" value="1"/>
</dbReference>
<dbReference type="InterPro" id="IPR000073">
    <property type="entry name" value="AB_hydrolase_1"/>
</dbReference>
<dbReference type="Gene3D" id="3.40.50.1820">
    <property type="entry name" value="alpha/beta hydrolase"/>
    <property type="match status" value="1"/>
</dbReference>
<name>A0ABV5JM05_9ACTN</name>
<feature type="domain" description="AB hydrolase-1" evidence="1">
    <location>
        <begin position="13"/>
        <end position="153"/>
    </location>
</feature>
<proteinExistence type="predicted"/>
<comment type="caution">
    <text evidence="2">The sequence shown here is derived from an EMBL/GenBank/DDBJ whole genome shotgun (WGS) entry which is preliminary data.</text>
</comment>
<accession>A0ABV5JM05</accession>
<sequence length="244" mass="26309">MVNPTFTTQAFAWQAGAPFLKNDGFCVFTFNHGNITPFPGMPLQALGDIRQAGQTLSAFVDRVLAETGATEVDLVGHSQGGGVLPDYYLKVLGGADKVHTKVGISPSTQTTLSELVYLRTLIPRLGPAVYGSLENTAPALTQQAQGSDLAREVYPEGAVGIPGVQLYSVYSEYDEAVTPFTRQIYSGEGVTNIHLQDGCAEDLSEHIATMYSERTWLHVRNALAPNRAEPVPCFPVAPFWPGVH</sequence>
<protein>
    <submittedName>
        <fullName evidence="2">Esterase/lipase family protein</fullName>
    </submittedName>
</protein>
<evidence type="ECO:0000313" key="3">
    <source>
        <dbReference type="Proteomes" id="UP001589700"/>
    </source>
</evidence>
<dbReference type="EMBL" id="JBHMDY010000002">
    <property type="protein sequence ID" value="MFB9258754.1"/>
    <property type="molecule type" value="Genomic_DNA"/>
</dbReference>
<reference evidence="2 3" key="1">
    <citation type="submission" date="2024-09" db="EMBL/GenBank/DDBJ databases">
        <authorList>
            <person name="Sun Q."/>
            <person name="Mori K."/>
        </authorList>
    </citation>
    <scope>NUCLEOTIDE SEQUENCE [LARGE SCALE GENOMIC DNA]</scope>
    <source>
        <strain evidence="2 3">CCM 7659</strain>
    </source>
</reference>
<organism evidence="2 3">
    <name type="scientific">Dietzia aerolata</name>
    <dbReference type="NCBI Taxonomy" id="595984"/>
    <lineage>
        <taxon>Bacteria</taxon>
        <taxon>Bacillati</taxon>
        <taxon>Actinomycetota</taxon>
        <taxon>Actinomycetes</taxon>
        <taxon>Mycobacteriales</taxon>
        <taxon>Dietziaceae</taxon>
        <taxon>Dietzia</taxon>
    </lineage>
</organism>